<evidence type="ECO:0000256" key="6">
    <source>
        <dbReference type="ARBA" id="ARBA00023125"/>
    </source>
</evidence>
<dbReference type="EMBL" id="CP013125">
    <property type="protein sequence ID" value="ALN21982.1"/>
    <property type="molecule type" value="Genomic_DNA"/>
</dbReference>
<dbReference type="EC" id="5.6.2.4" evidence="9"/>
<feature type="domain" description="UvrD-like helicase C-terminal" evidence="14">
    <location>
        <begin position="276"/>
        <end position="547"/>
    </location>
</feature>
<evidence type="ECO:0000256" key="4">
    <source>
        <dbReference type="ARBA" id="ARBA00022806"/>
    </source>
</evidence>
<evidence type="ECO:0000259" key="13">
    <source>
        <dbReference type="PROSITE" id="PS51198"/>
    </source>
</evidence>
<keyword evidence="7" id="KW-0413">Isomerase</keyword>
<dbReference type="InterPro" id="IPR000212">
    <property type="entry name" value="DNA_helicase_UvrD/REP"/>
</dbReference>
<proteinExistence type="inferred from homology"/>
<keyword evidence="16" id="KW-1185">Reference proteome</keyword>
<keyword evidence="4 12" id="KW-0347">Helicase</keyword>
<evidence type="ECO:0000256" key="10">
    <source>
        <dbReference type="ARBA" id="ARBA00034923"/>
    </source>
</evidence>
<geneLocation type="plasmid" evidence="16"/>
<evidence type="ECO:0000256" key="2">
    <source>
        <dbReference type="ARBA" id="ARBA00022741"/>
    </source>
</evidence>
<organism evidence="15 16">
    <name type="scientific">Ectopseudomonas mendocina S5.2</name>
    <dbReference type="NCBI Taxonomy" id="1225174"/>
    <lineage>
        <taxon>Bacteria</taxon>
        <taxon>Pseudomonadati</taxon>
        <taxon>Pseudomonadota</taxon>
        <taxon>Gammaproteobacteria</taxon>
        <taxon>Pseudomonadales</taxon>
        <taxon>Pseudomonadaceae</taxon>
        <taxon>Ectopseudomonas</taxon>
    </lineage>
</organism>
<gene>
    <name evidence="15" type="ORF">DW68_025215</name>
</gene>
<dbReference type="Gene3D" id="1.10.10.160">
    <property type="match status" value="1"/>
</dbReference>
<dbReference type="Pfam" id="PF00580">
    <property type="entry name" value="UvrD-helicase"/>
    <property type="match status" value="1"/>
</dbReference>
<evidence type="ECO:0000313" key="16">
    <source>
        <dbReference type="Proteomes" id="UP000028530"/>
    </source>
</evidence>
<protein>
    <recommendedName>
        <fullName evidence="9">DNA 3'-5' helicase</fullName>
        <ecNumber evidence="9">5.6.2.4</ecNumber>
    </recommendedName>
    <alternativeName>
        <fullName evidence="10">DNA 3'-5' helicase II</fullName>
    </alternativeName>
</protein>
<evidence type="ECO:0000256" key="3">
    <source>
        <dbReference type="ARBA" id="ARBA00022801"/>
    </source>
</evidence>
<evidence type="ECO:0000313" key="15">
    <source>
        <dbReference type="EMBL" id="ALN21982.1"/>
    </source>
</evidence>
<dbReference type="CDD" id="cd17932">
    <property type="entry name" value="DEXQc_UvrD"/>
    <property type="match status" value="1"/>
</dbReference>
<evidence type="ECO:0000256" key="8">
    <source>
        <dbReference type="ARBA" id="ARBA00034617"/>
    </source>
</evidence>
<keyword evidence="3 12" id="KW-0378">Hydrolase</keyword>
<dbReference type="PANTHER" id="PTHR11070:SF2">
    <property type="entry name" value="ATP-DEPENDENT DNA HELICASE SRS2"/>
    <property type="match status" value="1"/>
</dbReference>
<feature type="domain" description="UvrD-like helicase ATP-binding" evidence="13">
    <location>
        <begin position="1"/>
        <end position="275"/>
    </location>
</feature>
<dbReference type="Pfam" id="PF13361">
    <property type="entry name" value="UvrD_C"/>
    <property type="match status" value="1"/>
</dbReference>
<dbReference type="Gene3D" id="3.40.50.300">
    <property type="entry name" value="P-loop containing nucleotide triphosphate hydrolases"/>
    <property type="match status" value="2"/>
</dbReference>
<dbReference type="PROSITE" id="PS51217">
    <property type="entry name" value="UVRD_HELICASE_CTER"/>
    <property type="match status" value="1"/>
</dbReference>
<dbReference type="InterPro" id="IPR013986">
    <property type="entry name" value="DExx_box_DNA_helicase_dom_sf"/>
</dbReference>
<evidence type="ECO:0000256" key="12">
    <source>
        <dbReference type="PROSITE-ProRule" id="PRU00560"/>
    </source>
</evidence>
<evidence type="ECO:0000256" key="5">
    <source>
        <dbReference type="ARBA" id="ARBA00022840"/>
    </source>
</evidence>
<keyword evidence="5 12" id="KW-0067">ATP-binding</keyword>
<dbReference type="InterPro" id="IPR014017">
    <property type="entry name" value="DNA_helicase_UvrD-like_C"/>
</dbReference>
<evidence type="ECO:0000259" key="14">
    <source>
        <dbReference type="PROSITE" id="PS51217"/>
    </source>
</evidence>
<feature type="binding site" evidence="12">
    <location>
        <begin position="2"/>
        <end position="9"/>
    </location>
    <ligand>
        <name>ATP</name>
        <dbReference type="ChEBI" id="CHEBI:30616"/>
    </ligand>
</feature>
<name>A0ABN4J1U8_ECTME</name>
<dbReference type="SUPFAM" id="SSF52540">
    <property type="entry name" value="P-loop containing nucleoside triphosphate hydrolases"/>
    <property type="match status" value="1"/>
</dbReference>
<reference evidence="15 16" key="1">
    <citation type="submission" date="2015-11" db="EMBL/GenBank/DDBJ databases">
        <authorList>
            <person name="Chong T.M."/>
            <person name="Chan K.G."/>
            <person name="Dessaux Y."/>
        </authorList>
    </citation>
    <scope>NUCLEOTIDE SEQUENCE [LARGE SCALE GENOMIC DNA]</scope>
    <source>
        <strain evidence="15 16">S5.2</strain>
        <plasmid evidence="16">Plasmid</plasmid>
    </source>
</reference>
<comment type="catalytic activity">
    <reaction evidence="8">
        <text>Couples ATP hydrolysis with the unwinding of duplex DNA by translocating in the 3'-5' direction.</text>
        <dbReference type="EC" id="5.6.2.4"/>
    </reaction>
</comment>
<accession>A0ABN4J1U8</accession>
<dbReference type="InterPro" id="IPR027417">
    <property type="entry name" value="P-loop_NTPase"/>
</dbReference>
<sequence>MAGAGSGKTTVIALRAAKLAPKLQGQSVLMLTFSNKAAQEMKARIKRLGSESMNIQVDTYHSYGLRLLKDDYAGYGLSEGFTLLNEADVKRSIRQKARDAGLPKDISSEDRKRLSPSAWLNTWSLAKQAGFNVNNPENRSELCSRIAKAHNLSSDEIAIAWGTLRGYEDEKAAASALDFDDLLYLPLLRVARDESYRTTIRSGIGHIVVDEAQDTNRIQYELIKRLALGHCGVTYVGDDDQSIYAWRGADVSNLHRFVHNFSADQIRLEQNYRSTQAIVNGAADLISHNTNRLDKRPFSKSMVGKTPTMEWAQDGRAMADAIAHQIRAGIDAGKAPESFAVLYRTNRMAMLVEQGLRRYGVPYQVVGGMSLFERTEVVAVTAAIRLASNPRDTFALKAITPFVDAFGNSSSYEVCQWIEDSPSSSLAALPESIEGIQARALLSLKDFYEDLKVEAAFASSAHEFVQWAINGPMAILEREKDDQLREKRAGHLKALGDDIDAELAERIKSEPKLTWRDVLGEVALRDRRQEQVEGGLVTLSTIHRAKGLEWDVVHIAGFSNGLLPLDSREELMDEDAGYHHLEEERRLAYVGLTRARHEVILHHADSYQFPGMAKPLECEPSLFAQEVGGLVTRTFSETTLPDGCFEAESLESLHEDFQRLLHAQNHRSMRLS</sequence>
<evidence type="ECO:0000256" key="1">
    <source>
        <dbReference type="ARBA" id="ARBA00009922"/>
    </source>
</evidence>
<evidence type="ECO:0000256" key="9">
    <source>
        <dbReference type="ARBA" id="ARBA00034808"/>
    </source>
</evidence>
<comment type="catalytic activity">
    <reaction evidence="11">
        <text>ATP + H2O = ADP + phosphate + H(+)</text>
        <dbReference type="Rhea" id="RHEA:13065"/>
        <dbReference type="ChEBI" id="CHEBI:15377"/>
        <dbReference type="ChEBI" id="CHEBI:15378"/>
        <dbReference type="ChEBI" id="CHEBI:30616"/>
        <dbReference type="ChEBI" id="CHEBI:43474"/>
        <dbReference type="ChEBI" id="CHEBI:456216"/>
        <dbReference type="EC" id="5.6.2.4"/>
    </reaction>
</comment>
<dbReference type="PROSITE" id="PS51198">
    <property type="entry name" value="UVRD_HELICASE_ATP_BIND"/>
    <property type="match status" value="1"/>
</dbReference>
<dbReference type="PANTHER" id="PTHR11070">
    <property type="entry name" value="UVRD / RECB / PCRA DNA HELICASE FAMILY MEMBER"/>
    <property type="match status" value="1"/>
</dbReference>
<evidence type="ECO:0000256" key="7">
    <source>
        <dbReference type="ARBA" id="ARBA00023235"/>
    </source>
</evidence>
<evidence type="ECO:0000256" key="11">
    <source>
        <dbReference type="ARBA" id="ARBA00048988"/>
    </source>
</evidence>
<dbReference type="Proteomes" id="UP000028530">
    <property type="component" value="Plasmid pPME5"/>
</dbReference>
<dbReference type="Gene3D" id="1.10.486.10">
    <property type="entry name" value="PCRA, domain 4"/>
    <property type="match status" value="1"/>
</dbReference>
<keyword evidence="6" id="KW-0238">DNA-binding</keyword>
<dbReference type="InterPro" id="IPR014016">
    <property type="entry name" value="UvrD-like_ATP-bd"/>
</dbReference>
<comment type="similarity">
    <text evidence="1">Belongs to the helicase family. UvrD subfamily.</text>
</comment>
<keyword evidence="2 12" id="KW-0547">Nucleotide-binding</keyword>
<keyword evidence="15" id="KW-0614">Plasmid</keyword>